<gene>
    <name evidence="3" type="ORF">MN202_05840</name>
</gene>
<dbReference type="GO" id="GO:0008233">
    <property type="term" value="F:peptidase activity"/>
    <property type="evidence" value="ECO:0007669"/>
    <property type="project" value="UniProtKB-KW"/>
</dbReference>
<protein>
    <submittedName>
        <fullName evidence="3">CPBP family glutamic-type intramembrane protease</fullName>
        <ecNumber evidence="3">3.4.-.-</ecNumber>
    </submittedName>
</protein>
<dbReference type="InterPro" id="IPR003675">
    <property type="entry name" value="Rce1/LyrA-like_dom"/>
</dbReference>
<feature type="transmembrane region" description="Helical" evidence="1">
    <location>
        <begin position="69"/>
        <end position="91"/>
    </location>
</feature>
<accession>A0ABU8C4F3</accession>
<keyword evidence="1" id="KW-1133">Transmembrane helix</keyword>
<reference evidence="3 4" key="1">
    <citation type="journal article" date="2023" name="Ecotoxicol. Environ. Saf.">
        <title>Mercury remediation potential of mercury-resistant strain Rheinheimera metallidurans sp. nov. isolated from a municipal waste dumping site.</title>
        <authorList>
            <person name="Yadav V."/>
            <person name="Manjhi A."/>
            <person name="Vadakedath N."/>
        </authorList>
    </citation>
    <scope>NUCLEOTIDE SEQUENCE [LARGE SCALE GENOMIC DNA]</scope>
    <source>
        <strain evidence="3 4">E-49</strain>
    </source>
</reference>
<feature type="transmembrane region" description="Helical" evidence="1">
    <location>
        <begin position="103"/>
        <end position="123"/>
    </location>
</feature>
<evidence type="ECO:0000313" key="3">
    <source>
        <dbReference type="EMBL" id="MEH8016742.1"/>
    </source>
</evidence>
<keyword evidence="3" id="KW-0645">Protease</keyword>
<sequence length="172" mass="19442">MSFGILPNGRMDFRFFVIVKYIVNRQQGWLVSSLKSATLTLSVAIPLAIMLGSLFPGAQTFDVNPLNDWFFLVFFGPLVETFILTGIMLLLKLVSKDPMTKCLISVVIWAVIHGVSFPIQGVVNFFNFLMFSIVFLVWQEKSFWTGFNMTLLVHVLHNSGVFVVVMASESFF</sequence>
<dbReference type="EMBL" id="JALAAR010000004">
    <property type="protein sequence ID" value="MEH8016742.1"/>
    <property type="molecule type" value="Genomic_DNA"/>
</dbReference>
<feature type="domain" description="CAAX prenyl protease 2/Lysostaphin resistance protein A-like" evidence="2">
    <location>
        <begin position="65"/>
        <end position="158"/>
    </location>
</feature>
<dbReference type="Proteomes" id="UP001375382">
    <property type="component" value="Unassembled WGS sequence"/>
</dbReference>
<dbReference type="RefSeq" id="WP_335735160.1">
    <property type="nucleotide sequence ID" value="NZ_JALAAR010000004.1"/>
</dbReference>
<evidence type="ECO:0000256" key="1">
    <source>
        <dbReference type="SAM" id="Phobius"/>
    </source>
</evidence>
<keyword evidence="3" id="KW-0378">Hydrolase</keyword>
<dbReference type="EC" id="3.4.-.-" evidence="3"/>
<evidence type="ECO:0000259" key="2">
    <source>
        <dbReference type="Pfam" id="PF02517"/>
    </source>
</evidence>
<organism evidence="3 4">
    <name type="scientific">Rheinheimera muenzenbergensis</name>
    <dbReference type="NCBI Taxonomy" id="1193628"/>
    <lineage>
        <taxon>Bacteria</taxon>
        <taxon>Pseudomonadati</taxon>
        <taxon>Pseudomonadota</taxon>
        <taxon>Gammaproteobacteria</taxon>
        <taxon>Chromatiales</taxon>
        <taxon>Chromatiaceae</taxon>
        <taxon>Rheinheimera</taxon>
    </lineage>
</organism>
<dbReference type="Pfam" id="PF02517">
    <property type="entry name" value="Rce1-like"/>
    <property type="match status" value="1"/>
</dbReference>
<feature type="transmembrane region" description="Helical" evidence="1">
    <location>
        <begin position="37"/>
        <end position="57"/>
    </location>
</feature>
<comment type="caution">
    <text evidence="3">The sequence shown here is derived from an EMBL/GenBank/DDBJ whole genome shotgun (WGS) entry which is preliminary data.</text>
</comment>
<keyword evidence="1" id="KW-0472">Membrane</keyword>
<keyword evidence="1" id="KW-0812">Transmembrane</keyword>
<evidence type="ECO:0000313" key="4">
    <source>
        <dbReference type="Proteomes" id="UP001375382"/>
    </source>
</evidence>
<name>A0ABU8C4F3_9GAMM</name>
<dbReference type="GO" id="GO:0006508">
    <property type="term" value="P:proteolysis"/>
    <property type="evidence" value="ECO:0007669"/>
    <property type="project" value="UniProtKB-KW"/>
</dbReference>
<proteinExistence type="predicted"/>
<feature type="transmembrane region" description="Helical" evidence="1">
    <location>
        <begin position="143"/>
        <end position="167"/>
    </location>
</feature>
<keyword evidence="4" id="KW-1185">Reference proteome</keyword>